<dbReference type="EMBL" id="MPUH01001585">
    <property type="protein sequence ID" value="OMJ67005.1"/>
    <property type="molecule type" value="Genomic_DNA"/>
</dbReference>
<sequence>MEKKIWLDNQNDSKYTLKSGLRADIWMHILDFICDISLFTEIPRISKLFYRLSQSYPNFKTSIFLSAEFAVFKDYSKSLKPKFKSIFVHSKALNLLLKSHNLNSVTFNISHPKNKTPRSKIELKELNPSIKRVNLIAEQFIYDRFSTKFMREAIELSIKCPNISFGNIEMAVGECQNLKIIKCESKYFTTFFRIRNSCFKNFTEIDLSIKIGDCPCFDWCVKMIIQNIIQDKVLKFFKCYGEFLRFTNELISMMNEVSTLKTIKFKGFSLIEPEVNLITNFLNAAAHSKLVSISITTPIKSHSKKNTEYKLFINAVDYLLKNCQTLKHFRLTSFNRLSNNNIKHLASIIIESIKSDRLETFNKLDIKSLAHDKVKTFYIKYDIQLDNKKLDLLLFLILLDFIPKSDFLEKIVLYKHQITEINIKNTMTSILNQNSLKFIKSNLYNHILFIISLKVIDLTSLNINCKAEIYNEQAIKLVLSSSNLNHLKLSLQGNKNSKSIFFIIKSNPLIFSKMKTLKINLKNEILTPSTFSRIIISETLTSITLKNFTICASEKLKNLNLSCLQKLEMIKASFSQDSFDFIVSLIKSSENLEIIRLEKCCVCYKKTTSLETMQKNNIKNSEAIVDSLILKTNLKKVFIQINKNLDKERKSGYENIGGIKKIVENNHLEELNLVLPFSEDGLIEFNKLSR</sequence>
<keyword evidence="2" id="KW-1185">Reference proteome</keyword>
<proteinExistence type="predicted"/>
<name>A0A1R2ARE3_9CILI</name>
<dbReference type="Proteomes" id="UP000187209">
    <property type="component" value="Unassembled WGS sequence"/>
</dbReference>
<organism evidence="1 2">
    <name type="scientific">Stentor coeruleus</name>
    <dbReference type="NCBI Taxonomy" id="5963"/>
    <lineage>
        <taxon>Eukaryota</taxon>
        <taxon>Sar</taxon>
        <taxon>Alveolata</taxon>
        <taxon>Ciliophora</taxon>
        <taxon>Postciliodesmatophora</taxon>
        <taxon>Heterotrichea</taxon>
        <taxon>Heterotrichida</taxon>
        <taxon>Stentoridae</taxon>
        <taxon>Stentor</taxon>
    </lineage>
</organism>
<comment type="caution">
    <text evidence="1">The sequence shown here is derived from an EMBL/GenBank/DDBJ whole genome shotgun (WGS) entry which is preliminary data.</text>
</comment>
<gene>
    <name evidence="1" type="ORF">SteCoe_35963</name>
</gene>
<accession>A0A1R2ARE3</accession>
<evidence type="ECO:0000313" key="2">
    <source>
        <dbReference type="Proteomes" id="UP000187209"/>
    </source>
</evidence>
<protein>
    <submittedName>
        <fullName evidence="1">Uncharacterized protein</fullName>
    </submittedName>
</protein>
<dbReference type="AlphaFoldDB" id="A0A1R2ARE3"/>
<evidence type="ECO:0000313" key="1">
    <source>
        <dbReference type="EMBL" id="OMJ67005.1"/>
    </source>
</evidence>
<reference evidence="1 2" key="1">
    <citation type="submission" date="2016-11" db="EMBL/GenBank/DDBJ databases">
        <title>The macronuclear genome of Stentor coeruleus: a giant cell with tiny introns.</title>
        <authorList>
            <person name="Slabodnick M."/>
            <person name="Ruby J.G."/>
            <person name="Reiff S.B."/>
            <person name="Swart E.C."/>
            <person name="Gosai S."/>
            <person name="Prabakaran S."/>
            <person name="Witkowska E."/>
            <person name="Larue G.E."/>
            <person name="Fisher S."/>
            <person name="Freeman R.M."/>
            <person name="Gunawardena J."/>
            <person name="Chu W."/>
            <person name="Stover N.A."/>
            <person name="Gregory B.D."/>
            <person name="Nowacki M."/>
            <person name="Derisi J."/>
            <person name="Roy S.W."/>
            <person name="Marshall W.F."/>
            <person name="Sood P."/>
        </authorList>
    </citation>
    <scope>NUCLEOTIDE SEQUENCE [LARGE SCALE GENOMIC DNA]</scope>
    <source>
        <strain evidence="1">WM001</strain>
    </source>
</reference>